<protein>
    <submittedName>
        <fullName evidence="2">Uncharacterized protein</fullName>
    </submittedName>
</protein>
<keyword evidence="1" id="KW-1133">Transmembrane helix</keyword>
<gene>
    <name evidence="2" type="ORF">GCM10010339_51970</name>
</gene>
<keyword evidence="1" id="KW-0472">Membrane</keyword>
<organism evidence="2 3">
    <name type="scientific">Streptomyces alanosinicus</name>
    <dbReference type="NCBI Taxonomy" id="68171"/>
    <lineage>
        <taxon>Bacteria</taxon>
        <taxon>Bacillati</taxon>
        <taxon>Actinomycetota</taxon>
        <taxon>Actinomycetes</taxon>
        <taxon>Kitasatosporales</taxon>
        <taxon>Streptomycetaceae</taxon>
        <taxon>Streptomyces</taxon>
    </lineage>
</organism>
<feature type="transmembrane region" description="Helical" evidence="1">
    <location>
        <begin position="154"/>
        <end position="171"/>
    </location>
</feature>
<proteinExistence type="predicted"/>
<keyword evidence="1" id="KW-0812">Transmembrane</keyword>
<dbReference type="Proteomes" id="UP000655443">
    <property type="component" value="Unassembled WGS sequence"/>
</dbReference>
<evidence type="ECO:0000313" key="2">
    <source>
        <dbReference type="EMBL" id="GHE07326.1"/>
    </source>
</evidence>
<evidence type="ECO:0000256" key="1">
    <source>
        <dbReference type="SAM" id="Phobius"/>
    </source>
</evidence>
<name>A0A918YKN6_9ACTN</name>
<sequence>MTEQPPPAPSTHALAVVMRDYLSYGEAGMEDLKEAVHAVRRKPVINAFCQHVRQILLGEAPVPTEVINKEFQRRADEETALGEGTPVEAVYYDDQQAYEALADLWEFLDLDPDGESAGAVASVKSAVKQRRSQLLWIEGDPVEALRAWMSWPSLALFGAGVVLSTASWTVSQHVDAGFLHGLLLLLALVGFLMAMVGGGALWLRRVRYVNPDAFLPTPRKPKDERR</sequence>
<comment type="caution">
    <text evidence="2">The sequence shown here is derived from an EMBL/GenBank/DDBJ whole genome shotgun (WGS) entry which is preliminary data.</text>
</comment>
<reference evidence="2" key="1">
    <citation type="journal article" date="2014" name="Int. J. Syst. Evol. Microbiol.">
        <title>Complete genome sequence of Corynebacterium casei LMG S-19264T (=DSM 44701T), isolated from a smear-ripened cheese.</title>
        <authorList>
            <consortium name="US DOE Joint Genome Institute (JGI-PGF)"/>
            <person name="Walter F."/>
            <person name="Albersmeier A."/>
            <person name="Kalinowski J."/>
            <person name="Ruckert C."/>
        </authorList>
    </citation>
    <scope>NUCLEOTIDE SEQUENCE</scope>
    <source>
        <strain evidence="2">JCM 4714</strain>
    </source>
</reference>
<dbReference type="AlphaFoldDB" id="A0A918YKN6"/>
<feature type="transmembrane region" description="Helical" evidence="1">
    <location>
        <begin position="177"/>
        <end position="203"/>
    </location>
</feature>
<dbReference type="RefSeq" id="WP_189956045.1">
    <property type="nucleotide sequence ID" value="NZ_BMVG01000013.1"/>
</dbReference>
<keyword evidence="3" id="KW-1185">Reference proteome</keyword>
<accession>A0A918YKN6</accession>
<dbReference type="EMBL" id="BMVG01000013">
    <property type="protein sequence ID" value="GHE07326.1"/>
    <property type="molecule type" value="Genomic_DNA"/>
</dbReference>
<reference evidence="2" key="2">
    <citation type="submission" date="2020-09" db="EMBL/GenBank/DDBJ databases">
        <authorList>
            <person name="Sun Q."/>
            <person name="Ohkuma M."/>
        </authorList>
    </citation>
    <scope>NUCLEOTIDE SEQUENCE</scope>
    <source>
        <strain evidence="2">JCM 4714</strain>
    </source>
</reference>
<evidence type="ECO:0000313" key="3">
    <source>
        <dbReference type="Proteomes" id="UP000655443"/>
    </source>
</evidence>